<keyword evidence="3" id="KW-1185">Reference proteome</keyword>
<reference evidence="2 3" key="1">
    <citation type="submission" date="2015-01" db="EMBL/GenBank/DDBJ databases">
        <title>The Genome Sequence of Exophiala oligosperma CBS72588.</title>
        <authorList>
            <consortium name="The Broad Institute Genomics Platform"/>
            <person name="Cuomo C."/>
            <person name="de Hoog S."/>
            <person name="Gorbushina A."/>
            <person name="Stielow B."/>
            <person name="Teixiera M."/>
            <person name="Abouelleil A."/>
            <person name="Chapman S.B."/>
            <person name="Priest M."/>
            <person name="Young S.K."/>
            <person name="Wortman J."/>
            <person name="Nusbaum C."/>
            <person name="Birren B."/>
        </authorList>
    </citation>
    <scope>NUCLEOTIDE SEQUENCE [LARGE SCALE GENOMIC DNA]</scope>
    <source>
        <strain evidence="2 3">CBS 72588</strain>
    </source>
</reference>
<feature type="region of interest" description="Disordered" evidence="1">
    <location>
        <begin position="64"/>
        <end position="83"/>
    </location>
</feature>
<dbReference type="GeneID" id="27356446"/>
<protein>
    <submittedName>
        <fullName evidence="2">Uncharacterized protein</fullName>
    </submittedName>
</protein>
<dbReference type="PANTHER" id="PTHR48100:SF1">
    <property type="entry name" value="HISTIDINE PHOSPHATASE FAMILY PROTEIN-RELATED"/>
    <property type="match status" value="1"/>
</dbReference>
<dbReference type="InterPro" id="IPR029033">
    <property type="entry name" value="His_PPase_superfam"/>
</dbReference>
<evidence type="ECO:0000256" key="1">
    <source>
        <dbReference type="SAM" id="MobiDB-lite"/>
    </source>
</evidence>
<dbReference type="GO" id="GO:0005737">
    <property type="term" value="C:cytoplasm"/>
    <property type="evidence" value="ECO:0007669"/>
    <property type="project" value="TreeGrafter"/>
</dbReference>
<evidence type="ECO:0000313" key="2">
    <source>
        <dbReference type="EMBL" id="KIW43251.1"/>
    </source>
</evidence>
<dbReference type="PANTHER" id="PTHR48100">
    <property type="entry name" value="BROAD-SPECIFICITY PHOSPHATASE YOR283W-RELATED"/>
    <property type="match status" value="1"/>
</dbReference>
<dbReference type="RefSeq" id="XP_016263467.1">
    <property type="nucleotide sequence ID" value="XM_016405261.1"/>
</dbReference>
<dbReference type="Proteomes" id="UP000053342">
    <property type="component" value="Unassembled WGS sequence"/>
</dbReference>
<proteinExistence type="predicted"/>
<accession>A0A0D2ATS1</accession>
<dbReference type="CDD" id="cd07067">
    <property type="entry name" value="HP_PGM_like"/>
    <property type="match status" value="1"/>
</dbReference>
<organism evidence="2 3">
    <name type="scientific">Exophiala oligosperma</name>
    <dbReference type="NCBI Taxonomy" id="215243"/>
    <lineage>
        <taxon>Eukaryota</taxon>
        <taxon>Fungi</taxon>
        <taxon>Dikarya</taxon>
        <taxon>Ascomycota</taxon>
        <taxon>Pezizomycotina</taxon>
        <taxon>Eurotiomycetes</taxon>
        <taxon>Chaetothyriomycetidae</taxon>
        <taxon>Chaetothyriales</taxon>
        <taxon>Herpotrichiellaceae</taxon>
        <taxon>Exophiala</taxon>
    </lineage>
</organism>
<dbReference type="Gene3D" id="3.40.50.1240">
    <property type="entry name" value="Phosphoglycerate mutase-like"/>
    <property type="match status" value="1"/>
</dbReference>
<dbReference type="GO" id="GO:0016791">
    <property type="term" value="F:phosphatase activity"/>
    <property type="evidence" value="ECO:0007669"/>
    <property type="project" value="TreeGrafter"/>
</dbReference>
<dbReference type="VEuPathDB" id="FungiDB:PV06_04372"/>
<dbReference type="InterPro" id="IPR050275">
    <property type="entry name" value="PGM_Phosphatase"/>
</dbReference>
<dbReference type="AlphaFoldDB" id="A0A0D2ATS1"/>
<gene>
    <name evidence="2" type="ORF">PV06_04372</name>
</gene>
<evidence type="ECO:0000313" key="3">
    <source>
        <dbReference type="Proteomes" id="UP000053342"/>
    </source>
</evidence>
<dbReference type="SUPFAM" id="SSF53254">
    <property type="entry name" value="Phosphoglycerate mutase-like"/>
    <property type="match status" value="1"/>
</dbReference>
<dbReference type="Pfam" id="PF00300">
    <property type="entry name" value="His_Phos_1"/>
    <property type="match status" value="1"/>
</dbReference>
<dbReference type="EMBL" id="KN847335">
    <property type="protein sequence ID" value="KIW43251.1"/>
    <property type="molecule type" value="Genomic_DNA"/>
</dbReference>
<sequence length="474" mass="53345">MLLDSSHRKAHRRWRVPTRICRTTIAIQLLLLLTVSLVVCGLLEASDAGASFLSMSGQKVLDVHTDPDPGAQDSPGHVQSKPNLHKYTYTTLPGYFLQDDPATKPGSFEFMKTNFGLVQRSYDSDENLPNKGRDMTAWQRFENHITTLNRAEERKRHGSEEGSHTRYKLLFLGRHGNGYHNIAERYYGSEAWDCHYSALDGDPEHVMVWSDAHLSKEGRRQAAEVNDFWKAQIKGQKMSLPQTYFVSPLDRAMETAQITFKGLLDKFDPTVMERLREGTGIHTCDRRSDVSYIRDHYPDFITTQDPLLTESDEFWDPDLREPDDAVTTRLGKLFDQLMQSEKFKNSERISFTSHSGAIGATLRVLGHRSFSLGTGAVIPVFVKVETSKELDKRHGVGGQGEGGNHAKVVDGQDASLADTMAVDKSKWGKIPSCPADMDLKTVGQKRWKMDLKDFVTGVENGTVQLEEVAFRGVH</sequence>
<dbReference type="HOGENOM" id="CLU_039184_0_1_1"/>
<dbReference type="OrthoDB" id="496981at2759"/>
<dbReference type="InterPro" id="IPR013078">
    <property type="entry name" value="His_Pase_superF_clade-1"/>
</dbReference>
<name>A0A0D2ATS1_9EURO</name>